<dbReference type="GO" id="GO:0043565">
    <property type="term" value="F:sequence-specific DNA binding"/>
    <property type="evidence" value="ECO:0007669"/>
    <property type="project" value="InterPro"/>
</dbReference>
<feature type="modified residue" description="4-aspartylphosphate" evidence="6">
    <location>
        <position position="54"/>
    </location>
</feature>
<evidence type="ECO:0000259" key="8">
    <source>
        <dbReference type="PROSITE" id="PS50110"/>
    </source>
</evidence>
<dbReference type="AlphaFoldDB" id="A0AA37N811"/>
<evidence type="ECO:0000256" key="3">
    <source>
        <dbReference type="ARBA" id="ARBA00023125"/>
    </source>
</evidence>
<dbReference type="Pfam" id="PF00072">
    <property type="entry name" value="Response_reg"/>
    <property type="match status" value="1"/>
</dbReference>
<protein>
    <recommendedName>
        <fullName evidence="1">Stage 0 sporulation protein A homolog</fullName>
    </recommendedName>
</protein>
<dbReference type="PROSITE" id="PS01124">
    <property type="entry name" value="HTH_ARAC_FAMILY_2"/>
    <property type="match status" value="1"/>
</dbReference>
<dbReference type="InterPro" id="IPR018062">
    <property type="entry name" value="HTH_AraC-typ_CS"/>
</dbReference>
<dbReference type="GO" id="GO:0000160">
    <property type="term" value="P:phosphorelay signal transduction system"/>
    <property type="evidence" value="ECO:0007669"/>
    <property type="project" value="InterPro"/>
</dbReference>
<dbReference type="PANTHER" id="PTHR43280">
    <property type="entry name" value="ARAC-FAMILY TRANSCRIPTIONAL REGULATOR"/>
    <property type="match status" value="1"/>
</dbReference>
<keyword evidence="4" id="KW-0804">Transcription</keyword>
<evidence type="ECO:0000256" key="1">
    <source>
        <dbReference type="ARBA" id="ARBA00018672"/>
    </source>
</evidence>
<dbReference type="PANTHER" id="PTHR43280:SF2">
    <property type="entry name" value="HTH-TYPE TRANSCRIPTIONAL REGULATOR EXSA"/>
    <property type="match status" value="1"/>
</dbReference>
<dbReference type="EMBL" id="BQNJ01000001">
    <property type="protein sequence ID" value="GKH01481.1"/>
    <property type="molecule type" value="Genomic_DNA"/>
</dbReference>
<dbReference type="RefSeq" id="WP_195521749.1">
    <property type="nucleotide sequence ID" value="NZ_BQNJ01000001.1"/>
</dbReference>
<dbReference type="SUPFAM" id="SSF52172">
    <property type="entry name" value="CheY-like"/>
    <property type="match status" value="1"/>
</dbReference>
<evidence type="ECO:0000256" key="6">
    <source>
        <dbReference type="PROSITE-ProRule" id="PRU00169"/>
    </source>
</evidence>
<dbReference type="CDD" id="cd17536">
    <property type="entry name" value="REC_YesN-like"/>
    <property type="match status" value="1"/>
</dbReference>
<name>A0AA37N811_9FIRM</name>
<dbReference type="SUPFAM" id="SSF46689">
    <property type="entry name" value="Homeodomain-like"/>
    <property type="match status" value="2"/>
</dbReference>
<dbReference type="InterPro" id="IPR020449">
    <property type="entry name" value="Tscrpt_reg_AraC-type_HTH"/>
</dbReference>
<sequence>MKKVLIVEDETVVREKIIEAIDWSQDIVLAGAVENGAEALKICEQVMPEIAFVDIQMPVMDGITLTAKLKEKNPHLKVVLLTAYSEFNYARKAIELNVEKYVLKYELNEITLNQIVRELSQKIDNSNENAGRQAVLGRLLFECLSQGECIMIMNKAGIFWKRNRVYLCCVNNASQEKVNSICERLKTAHIMTEYRQVSESSVVIFCSSEGENGSQIRGEIKKQAESNREFLFIDTKEEIDAWRLHESYLKILRVSEMFLFFGERNLVSIEMADSVIPFLYQEDLKSIRENLKQRQYDTAINQIEVLLEKKAMNSRNKEGLEECLDQLTAEIYEEMSRYDTTVSHGWALDMFKRIHMCRNMKQIVDIMTEELEKIKRSVSMSRKMCQILDYLDKNYLEDITQEDLARQFDWNPSYLSQMFRKELGITYKEYINERKLKKAKELLAEGKLSVEQIAEITGYKSVNYFYKIFKKKTGMKPREY</sequence>
<comment type="caution">
    <text evidence="9">The sequence shown here is derived from an EMBL/GenBank/DDBJ whole genome shotgun (WGS) entry which is preliminary data.</text>
</comment>
<keyword evidence="3" id="KW-0238">DNA-binding</keyword>
<evidence type="ECO:0000256" key="2">
    <source>
        <dbReference type="ARBA" id="ARBA00023015"/>
    </source>
</evidence>
<organism evidence="9 10">
    <name type="scientific">Hungatella hathewayi</name>
    <dbReference type="NCBI Taxonomy" id="154046"/>
    <lineage>
        <taxon>Bacteria</taxon>
        <taxon>Bacillati</taxon>
        <taxon>Bacillota</taxon>
        <taxon>Clostridia</taxon>
        <taxon>Lachnospirales</taxon>
        <taxon>Lachnospiraceae</taxon>
        <taxon>Hungatella</taxon>
    </lineage>
</organism>
<reference evidence="9" key="1">
    <citation type="submission" date="2022-01" db="EMBL/GenBank/DDBJ databases">
        <title>Novel bile acid biosynthetic pathways are enriched in the microbiome of centenarians.</title>
        <authorList>
            <person name="Sato Y."/>
            <person name="Atarashi K."/>
            <person name="Plichta R.D."/>
            <person name="Arai Y."/>
            <person name="Sasajima S."/>
            <person name="Kearney M.S."/>
            <person name="Suda W."/>
            <person name="Takeshita K."/>
            <person name="Sasaki T."/>
            <person name="Okamoto S."/>
            <person name="Skelly N.A."/>
            <person name="Okamura Y."/>
            <person name="Vlamakis H."/>
            <person name="Li Y."/>
            <person name="Tanoue T."/>
            <person name="Takei H."/>
            <person name="Nittono H."/>
            <person name="Narushima S."/>
            <person name="Irie J."/>
            <person name="Itoh H."/>
            <person name="Moriya K."/>
            <person name="Sugiura Y."/>
            <person name="Suematsu M."/>
            <person name="Moritoki N."/>
            <person name="Shibata S."/>
            <person name="Littman R.D."/>
            <person name="Fischbach A.M."/>
            <person name="Uwamino Y."/>
            <person name="Inoue T."/>
            <person name="Honda A."/>
            <person name="Hattori M."/>
            <person name="Murai T."/>
            <person name="Xavier J.R."/>
            <person name="Hirose N."/>
            <person name="Honda K."/>
        </authorList>
    </citation>
    <scope>NUCLEOTIDE SEQUENCE</scope>
    <source>
        <strain evidence="9">CE91-St55</strain>
    </source>
</reference>
<dbReference type="SMART" id="SM00342">
    <property type="entry name" value="HTH_ARAC"/>
    <property type="match status" value="1"/>
</dbReference>
<dbReference type="InterPro" id="IPR009057">
    <property type="entry name" value="Homeodomain-like_sf"/>
</dbReference>
<dbReference type="InterPro" id="IPR011006">
    <property type="entry name" value="CheY-like_superfamily"/>
</dbReference>
<comment type="function">
    <text evidence="5">May play the central regulatory role in sporulation. It may be an element of the effector pathway responsible for the activation of sporulation genes in response to nutritional stress. Spo0A may act in concert with spo0H (a sigma factor) to control the expression of some genes that are critical to the sporulation process.</text>
</comment>
<dbReference type="PROSITE" id="PS50110">
    <property type="entry name" value="RESPONSE_REGULATORY"/>
    <property type="match status" value="1"/>
</dbReference>
<dbReference type="PROSITE" id="PS00041">
    <property type="entry name" value="HTH_ARAC_FAMILY_1"/>
    <property type="match status" value="1"/>
</dbReference>
<dbReference type="InterPro" id="IPR018060">
    <property type="entry name" value="HTH_AraC"/>
</dbReference>
<keyword evidence="6" id="KW-0597">Phosphoprotein</keyword>
<feature type="domain" description="Response regulatory" evidence="8">
    <location>
        <begin position="3"/>
        <end position="119"/>
    </location>
</feature>
<feature type="domain" description="HTH araC/xylS-type" evidence="7">
    <location>
        <begin position="385"/>
        <end position="480"/>
    </location>
</feature>
<dbReference type="Gene3D" id="1.10.10.60">
    <property type="entry name" value="Homeodomain-like"/>
    <property type="match status" value="2"/>
</dbReference>
<proteinExistence type="predicted"/>
<keyword evidence="2" id="KW-0805">Transcription regulation</keyword>
<dbReference type="Pfam" id="PF12833">
    <property type="entry name" value="HTH_18"/>
    <property type="match status" value="1"/>
</dbReference>
<dbReference type="Proteomes" id="UP001055091">
    <property type="component" value="Unassembled WGS sequence"/>
</dbReference>
<dbReference type="InterPro" id="IPR001789">
    <property type="entry name" value="Sig_transdc_resp-reg_receiver"/>
</dbReference>
<evidence type="ECO:0000313" key="10">
    <source>
        <dbReference type="Proteomes" id="UP001055091"/>
    </source>
</evidence>
<accession>A0AA37N811</accession>
<dbReference type="Gene3D" id="3.40.50.2300">
    <property type="match status" value="1"/>
</dbReference>
<evidence type="ECO:0000259" key="7">
    <source>
        <dbReference type="PROSITE" id="PS01124"/>
    </source>
</evidence>
<evidence type="ECO:0000256" key="4">
    <source>
        <dbReference type="ARBA" id="ARBA00023163"/>
    </source>
</evidence>
<dbReference type="GO" id="GO:0003700">
    <property type="term" value="F:DNA-binding transcription factor activity"/>
    <property type="evidence" value="ECO:0007669"/>
    <property type="project" value="InterPro"/>
</dbReference>
<dbReference type="PRINTS" id="PR00032">
    <property type="entry name" value="HTHARAC"/>
</dbReference>
<evidence type="ECO:0000256" key="5">
    <source>
        <dbReference type="ARBA" id="ARBA00024867"/>
    </source>
</evidence>
<gene>
    <name evidence="9" type="ORF">CE91St55_34620</name>
</gene>
<evidence type="ECO:0000313" key="9">
    <source>
        <dbReference type="EMBL" id="GKH01481.1"/>
    </source>
</evidence>
<dbReference type="SMART" id="SM00448">
    <property type="entry name" value="REC"/>
    <property type="match status" value="1"/>
</dbReference>